<feature type="transmembrane region" description="Helical" evidence="7">
    <location>
        <begin position="176"/>
        <end position="198"/>
    </location>
</feature>
<dbReference type="Gene3D" id="1.20.1280.290">
    <property type="match status" value="2"/>
</dbReference>
<reference evidence="8 9" key="1">
    <citation type="submission" date="2023-04" db="EMBL/GenBank/DDBJ databases">
        <title>Genome of Basidiobolus ranarum AG-B5.</title>
        <authorList>
            <person name="Stajich J.E."/>
            <person name="Carter-House D."/>
            <person name="Gryganskyi A."/>
        </authorList>
    </citation>
    <scope>NUCLEOTIDE SEQUENCE [LARGE SCALE GENOMIC DNA]</scope>
    <source>
        <strain evidence="8 9">AG-B5</strain>
    </source>
</reference>
<proteinExistence type="predicted"/>
<evidence type="ECO:0000313" key="9">
    <source>
        <dbReference type="Proteomes" id="UP001479436"/>
    </source>
</evidence>
<evidence type="ECO:0008006" key="10">
    <source>
        <dbReference type="Google" id="ProtNLM"/>
    </source>
</evidence>
<comment type="caution">
    <text evidence="8">The sequence shown here is derived from an EMBL/GenBank/DDBJ whole genome shotgun (WGS) entry which is preliminary data.</text>
</comment>
<evidence type="ECO:0000256" key="4">
    <source>
        <dbReference type="ARBA" id="ARBA00022737"/>
    </source>
</evidence>
<evidence type="ECO:0000256" key="2">
    <source>
        <dbReference type="ARBA" id="ARBA00022448"/>
    </source>
</evidence>
<organism evidence="8 9">
    <name type="scientific">Basidiobolus ranarum</name>
    <dbReference type="NCBI Taxonomy" id="34480"/>
    <lineage>
        <taxon>Eukaryota</taxon>
        <taxon>Fungi</taxon>
        <taxon>Fungi incertae sedis</taxon>
        <taxon>Zoopagomycota</taxon>
        <taxon>Entomophthoromycotina</taxon>
        <taxon>Basidiobolomycetes</taxon>
        <taxon>Basidiobolales</taxon>
        <taxon>Basidiobolaceae</taxon>
        <taxon>Basidiobolus</taxon>
    </lineage>
</organism>
<dbReference type="SMART" id="SM00679">
    <property type="entry name" value="CTNS"/>
    <property type="match status" value="2"/>
</dbReference>
<evidence type="ECO:0000256" key="6">
    <source>
        <dbReference type="ARBA" id="ARBA00023136"/>
    </source>
</evidence>
<dbReference type="NCBIfam" id="TIGR00951">
    <property type="entry name" value="2A43"/>
    <property type="match status" value="1"/>
</dbReference>
<feature type="transmembrane region" description="Helical" evidence="7">
    <location>
        <begin position="146"/>
        <end position="164"/>
    </location>
</feature>
<protein>
    <recommendedName>
        <fullName evidence="10">Cystinosin</fullName>
    </recommendedName>
</protein>
<keyword evidence="4" id="KW-0677">Repeat</keyword>
<dbReference type="PANTHER" id="PTHR13131">
    <property type="entry name" value="CYSTINOSIN"/>
    <property type="match status" value="1"/>
</dbReference>
<dbReference type="InterPro" id="IPR006603">
    <property type="entry name" value="PQ-loop_rpt"/>
</dbReference>
<dbReference type="Pfam" id="PF04193">
    <property type="entry name" value="PQ-loop"/>
    <property type="match status" value="2"/>
</dbReference>
<feature type="transmembrane region" description="Helical" evidence="7">
    <location>
        <begin position="12"/>
        <end position="30"/>
    </location>
</feature>
<gene>
    <name evidence="8" type="ORF">K7432_016466</name>
</gene>
<sequence length="262" mass="30104">MDYATVSSLIGWTYFLAWSISFYPQVILNYKRKSVQGLSTDFVVYNIYGFTCYSLYNCAFYWSPEIRKEYRDRNHGRDNLVQVNDVFFGLHALIISTVTLVQILYYKVGFEQKPSRVLKVFTAVTFVLAGGFLLSILSGWGMWIDLLYFLSYVKLTISIIKYCPQVYLNWKSKSTVGWSIHNIILDFTGGLLSIAQLFLDAAVEDDWSGITGNPIKLALGWVSMFFDLAFFAQHYILYPDRTDHSRGLVADEERPILVDNGL</sequence>
<feature type="transmembrane region" description="Helical" evidence="7">
    <location>
        <begin position="86"/>
        <end position="105"/>
    </location>
</feature>
<keyword evidence="6 7" id="KW-0472">Membrane</keyword>
<name>A0ABR2WEN2_9FUNG</name>
<feature type="transmembrane region" description="Helical" evidence="7">
    <location>
        <begin position="42"/>
        <end position="62"/>
    </location>
</feature>
<dbReference type="EMBL" id="JASJQH010002734">
    <property type="protein sequence ID" value="KAK9759969.1"/>
    <property type="molecule type" value="Genomic_DNA"/>
</dbReference>
<dbReference type="InterPro" id="IPR005282">
    <property type="entry name" value="LC_transporter"/>
</dbReference>
<keyword evidence="9" id="KW-1185">Reference proteome</keyword>
<dbReference type="PANTHER" id="PTHR13131:SF5">
    <property type="entry name" value="CYSTINOSIN"/>
    <property type="match status" value="1"/>
</dbReference>
<comment type="subcellular location">
    <subcellularLocation>
        <location evidence="1">Endomembrane system</location>
        <topology evidence="1">Multi-pass membrane protein</topology>
    </subcellularLocation>
</comment>
<keyword evidence="2" id="KW-0813">Transport</keyword>
<evidence type="ECO:0000256" key="7">
    <source>
        <dbReference type="SAM" id="Phobius"/>
    </source>
</evidence>
<dbReference type="Proteomes" id="UP001479436">
    <property type="component" value="Unassembled WGS sequence"/>
</dbReference>
<evidence type="ECO:0000256" key="1">
    <source>
        <dbReference type="ARBA" id="ARBA00004127"/>
    </source>
</evidence>
<accession>A0ABR2WEN2</accession>
<evidence type="ECO:0000256" key="3">
    <source>
        <dbReference type="ARBA" id="ARBA00022692"/>
    </source>
</evidence>
<feature type="transmembrane region" description="Helical" evidence="7">
    <location>
        <begin position="218"/>
        <end position="238"/>
    </location>
</feature>
<evidence type="ECO:0000256" key="5">
    <source>
        <dbReference type="ARBA" id="ARBA00022989"/>
    </source>
</evidence>
<feature type="transmembrane region" description="Helical" evidence="7">
    <location>
        <begin position="117"/>
        <end position="140"/>
    </location>
</feature>
<keyword evidence="5 7" id="KW-1133">Transmembrane helix</keyword>
<keyword evidence="3 7" id="KW-0812">Transmembrane</keyword>
<evidence type="ECO:0000313" key="8">
    <source>
        <dbReference type="EMBL" id="KAK9759969.1"/>
    </source>
</evidence>